<organism evidence="2 3">
    <name type="scientific">Paraprevotella xylaniphila YIT 11841</name>
    <dbReference type="NCBI Taxonomy" id="762982"/>
    <lineage>
        <taxon>Bacteria</taxon>
        <taxon>Pseudomonadati</taxon>
        <taxon>Bacteroidota</taxon>
        <taxon>Bacteroidia</taxon>
        <taxon>Bacteroidales</taxon>
        <taxon>Prevotellaceae</taxon>
        <taxon>Paraprevotella</taxon>
    </lineage>
</organism>
<dbReference type="STRING" id="762982.HMPREF9442_01448"/>
<comment type="caution">
    <text evidence="2">The sequence shown here is derived from an EMBL/GenBank/DDBJ whole genome shotgun (WGS) entry which is preliminary data.</text>
</comment>
<protein>
    <submittedName>
        <fullName evidence="2">Conserved domain protein</fullName>
    </submittedName>
</protein>
<feature type="transmembrane region" description="Helical" evidence="1">
    <location>
        <begin position="42"/>
        <end position="66"/>
    </location>
</feature>
<keyword evidence="1" id="KW-1133">Transmembrane helix</keyword>
<keyword evidence="1" id="KW-0812">Transmembrane</keyword>
<name>F3QTD2_9BACT</name>
<evidence type="ECO:0000313" key="3">
    <source>
        <dbReference type="Proteomes" id="UP000005546"/>
    </source>
</evidence>
<keyword evidence="1" id="KW-0472">Membrane</keyword>
<gene>
    <name evidence="2" type="ORF">HMPREF9442_01448</name>
</gene>
<sequence>MHKLKNLTKIFIYTSFDCKNTIFSQKKHSFSKKTFLILRKIVFLYIFAAGNQFFISKIFFILIIIYNQT</sequence>
<proteinExistence type="predicted"/>
<dbReference type="Proteomes" id="UP000005546">
    <property type="component" value="Unassembled WGS sequence"/>
</dbReference>
<accession>F3QTD2</accession>
<dbReference type="EMBL" id="AFBR01000036">
    <property type="protein sequence ID" value="EGG54656.1"/>
    <property type="molecule type" value="Genomic_DNA"/>
</dbReference>
<evidence type="ECO:0000256" key="1">
    <source>
        <dbReference type="SAM" id="Phobius"/>
    </source>
</evidence>
<reference evidence="2 3" key="1">
    <citation type="submission" date="2011-02" db="EMBL/GenBank/DDBJ databases">
        <authorList>
            <person name="Weinstock G."/>
            <person name="Sodergren E."/>
            <person name="Clifton S."/>
            <person name="Fulton L."/>
            <person name="Fulton B."/>
            <person name="Courtney L."/>
            <person name="Fronick C."/>
            <person name="Harrison M."/>
            <person name="Strong C."/>
            <person name="Farmer C."/>
            <person name="Delahaunty K."/>
            <person name="Markovic C."/>
            <person name="Hall O."/>
            <person name="Minx P."/>
            <person name="Tomlinson C."/>
            <person name="Mitreva M."/>
            <person name="Hou S."/>
            <person name="Chen J."/>
            <person name="Wollam A."/>
            <person name="Pepin K.H."/>
            <person name="Johnson M."/>
            <person name="Bhonagiri V."/>
            <person name="Zhang X."/>
            <person name="Suruliraj S."/>
            <person name="Warren W."/>
            <person name="Chinwalla A."/>
            <person name="Mardis E.R."/>
            <person name="Wilson R.K."/>
        </authorList>
    </citation>
    <scope>NUCLEOTIDE SEQUENCE [LARGE SCALE GENOMIC DNA]</scope>
    <source>
        <strain evidence="2 3">YIT 11841</strain>
    </source>
</reference>
<dbReference type="AlphaFoldDB" id="F3QTD2"/>
<dbReference type="HOGENOM" id="CLU_2772203_0_0_10"/>
<evidence type="ECO:0000313" key="2">
    <source>
        <dbReference type="EMBL" id="EGG54656.1"/>
    </source>
</evidence>
<keyword evidence="3" id="KW-1185">Reference proteome</keyword>